<evidence type="ECO:0000259" key="1">
    <source>
        <dbReference type="Pfam" id="PF13400"/>
    </source>
</evidence>
<dbReference type="RefSeq" id="WP_265269075.1">
    <property type="nucleotide sequence ID" value="NZ_JANFAV010000007.1"/>
</dbReference>
<sequence>MWPHPLRLLRDRRAGAGILVAAALPVVIGMAAFAVDLGAVQLDTRRLQGVADAAALAAASGDPTKAQVTAQAAVTAAGFPRSVTAQVIPGNYVQDASIAAASRFTPLSNGSGNAMRVVLQSTSPTFFARIFGKTNIVISRQATAAQQRYAAFSIGSRLASLNGGLLNSYLSALTGSNVSLSVMDYQSLVGADVDLLRFLPLLRTSAGLKALTFGDVLNSNVSTPQVLNAIASALSADGQPAAATAIKNLLNVSGGQSLTLSALIDAGPFATQSEGGTGLAKVNALAMATAVLQLASQQRQVALDLGASVPGLASTKVFLAVGQRQAQSPWITITAAGTPILHTAQTRLFVQAQLAPTLISGLGGLVSINLPLFVELAGAEGRLNAINCAGGTTPSTTLDARTDAVRAAIGNINTSALNDFSTPINPTETTLVHALLVDVVGSSNISTGASEPWQQLTFGLPAIQAGQSQTISQTVPVNGLATSLVQQANLAVVLAGLRVPVSPLLQPVTSALQLVSPALDTLLMTVTGTLGVGIGQADLRVTGMRCGAAVLVG</sequence>
<dbReference type="Pfam" id="PF13400">
    <property type="entry name" value="Tad"/>
    <property type="match status" value="1"/>
</dbReference>
<accession>A0AA41Z9M5</accession>
<proteinExistence type="predicted"/>
<organism evidence="2 3">
    <name type="scientific">Sphingomonas lycopersici</name>
    <dbReference type="NCBI Taxonomy" id="2951807"/>
    <lineage>
        <taxon>Bacteria</taxon>
        <taxon>Pseudomonadati</taxon>
        <taxon>Pseudomonadota</taxon>
        <taxon>Alphaproteobacteria</taxon>
        <taxon>Sphingomonadales</taxon>
        <taxon>Sphingomonadaceae</taxon>
        <taxon>Sphingomonas</taxon>
    </lineage>
</organism>
<name>A0AA41Z9M5_9SPHN</name>
<comment type="caution">
    <text evidence="2">The sequence shown here is derived from an EMBL/GenBank/DDBJ whole genome shotgun (WGS) entry which is preliminary data.</text>
</comment>
<keyword evidence="3" id="KW-1185">Reference proteome</keyword>
<reference evidence="2" key="1">
    <citation type="submission" date="2022-06" db="EMBL/GenBank/DDBJ databases">
        <title>Sphingomonas sp. nov. isolated from rhizosphere soil of tomato.</title>
        <authorList>
            <person name="Dong H."/>
            <person name="Gao R."/>
        </authorList>
    </citation>
    <scope>NUCLEOTIDE SEQUENCE</scope>
    <source>
        <strain evidence="2">MMSM24</strain>
    </source>
</reference>
<gene>
    <name evidence="2" type="ORF">NEE01_11955</name>
</gene>
<feature type="domain" description="Putative Flp pilus-assembly TadG-like N-terminal" evidence="1">
    <location>
        <begin position="16"/>
        <end position="60"/>
    </location>
</feature>
<protein>
    <submittedName>
        <fullName evidence="2">Pilus assembly protein TadG-related protein</fullName>
    </submittedName>
</protein>
<dbReference type="AlphaFoldDB" id="A0AA41Z9M5"/>
<dbReference type="InterPro" id="IPR028087">
    <property type="entry name" value="Tad_N"/>
</dbReference>
<dbReference type="Proteomes" id="UP001165565">
    <property type="component" value="Unassembled WGS sequence"/>
</dbReference>
<dbReference type="EMBL" id="JANFAV010000007">
    <property type="protein sequence ID" value="MCW6535493.1"/>
    <property type="molecule type" value="Genomic_DNA"/>
</dbReference>
<evidence type="ECO:0000313" key="2">
    <source>
        <dbReference type="EMBL" id="MCW6535493.1"/>
    </source>
</evidence>
<evidence type="ECO:0000313" key="3">
    <source>
        <dbReference type="Proteomes" id="UP001165565"/>
    </source>
</evidence>